<sequence>MTRLILAVTLISAIGITGYLWLDTPEPASMALATNTIVRTNEQSASSSSQTTDEEVTTFAQQTQLTEPDIVPVSMRNSLSYIASDYAEKIQHPPYSMPIASPQSPYLHWNRHISTPVPILDGTEKAALKLSQYRYFYPKPIQASLVASLPVNQTVLEIIDVRTNQVIETKTVSGDTWQIEPDESWPMELRLKAILDFDSGHDVLTADFRLYQPIAQLAQINPVFGRDADMIIPLQLNVDKGGIYRFRANLFTQNDEPVAFLTTKKRLQEGDHTVELKAFKQTLLGFDKQWQLKNIVIERMSGSPGERAQFGITPKDTYSLGVFDIDQLSDTPYQMSEQERMQLEFLQHAAR</sequence>
<accession>A0ABX3KSB6</accession>
<reference evidence="2" key="1">
    <citation type="submission" date="2017-01" db="EMBL/GenBank/DDBJ databases">
        <title>Draft genome of the species Salinivibrio costicola subsp. alcaliphilus.</title>
        <authorList>
            <person name="Lopez-Hermoso C."/>
            <person name="De La Haba R."/>
            <person name="Sanchez-Porro C."/>
            <person name="Ventosa A."/>
        </authorList>
    </citation>
    <scope>NUCLEOTIDE SEQUENCE [LARGE SCALE GENOMIC DNA]</scope>
    <source>
        <strain evidence="2">CBH448</strain>
    </source>
</reference>
<dbReference type="Proteomes" id="UP000189431">
    <property type="component" value="Unassembled WGS sequence"/>
</dbReference>
<evidence type="ECO:0000313" key="1">
    <source>
        <dbReference type="EMBL" id="OOF34337.1"/>
    </source>
</evidence>
<organism evidence="1 2">
    <name type="scientific">Salinivibrio costicola subsp. alcaliphilus</name>
    <dbReference type="NCBI Taxonomy" id="272773"/>
    <lineage>
        <taxon>Bacteria</taxon>
        <taxon>Pseudomonadati</taxon>
        <taxon>Pseudomonadota</taxon>
        <taxon>Gammaproteobacteria</taxon>
        <taxon>Vibrionales</taxon>
        <taxon>Vibrionaceae</taxon>
        <taxon>Salinivibrio</taxon>
    </lineage>
</organism>
<dbReference type="RefSeq" id="WP_077576601.1">
    <property type="nucleotide sequence ID" value="NZ_MUFR01000013.1"/>
</dbReference>
<protein>
    <submittedName>
        <fullName evidence="1">Uncharacterized protein</fullName>
    </submittedName>
</protein>
<proteinExistence type="predicted"/>
<evidence type="ECO:0000313" key="2">
    <source>
        <dbReference type="Proteomes" id="UP000189431"/>
    </source>
</evidence>
<comment type="caution">
    <text evidence="1">The sequence shown here is derived from an EMBL/GenBank/DDBJ whole genome shotgun (WGS) entry which is preliminary data.</text>
</comment>
<gene>
    <name evidence="1" type="ORF">BZJ21_06175</name>
</gene>
<dbReference type="EMBL" id="MUFR01000013">
    <property type="protein sequence ID" value="OOF34337.1"/>
    <property type="molecule type" value="Genomic_DNA"/>
</dbReference>
<keyword evidence="2" id="KW-1185">Reference proteome</keyword>
<name>A0ABX3KSB6_SALCS</name>